<evidence type="ECO:0000256" key="2">
    <source>
        <dbReference type="ARBA" id="ARBA00004389"/>
    </source>
</evidence>
<evidence type="ECO:0000256" key="3">
    <source>
        <dbReference type="ARBA" id="ARBA00009219"/>
    </source>
</evidence>
<name>A0AAJ7XDR2_PETMA</name>
<dbReference type="InterPro" id="IPR050177">
    <property type="entry name" value="Lipid_A_modif_metabolic_enz"/>
</dbReference>
<evidence type="ECO:0000313" key="13">
    <source>
        <dbReference type="RefSeq" id="XP_032830974.1"/>
    </source>
</evidence>
<organism evidence="12 13">
    <name type="scientific">Petromyzon marinus</name>
    <name type="common">Sea lamprey</name>
    <dbReference type="NCBI Taxonomy" id="7757"/>
    <lineage>
        <taxon>Eukaryota</taxon>
        <taxon>Metazoa</taxon>
        <taxon>Chordata</taxon>
        <taxon>Craniata</taxon>
        <taxon>Vertebrata</taxon>
        <taxon>Cyclostomata</taxon>
        <taxon>Hyperoartia</taxon>
        <taxon>Petromyzontiformes</taxon>
        <taxon>Petromyzontidae</taxon>
        <taxon>Petromyzon</taxon>
    </lineage>
</organism>
<feature type="domain" description="3-beta hydroxysteroid dehydrogenase/isomerase" evidence="11">
    <location>
        <begin position="47"/>
        <end position="281"/>
    </location>
</feature>
<keyword evidence="12" id="KW-1185">Reference proteome</keyword>
<comment type="subcellular location">
    <subcellularLocation>
        <location evidence="2">Endoplasmic reticulum membrane</location>
        <topology evidence="2">Single-pass membrane protein</topology>
    </subcellularLocation>
    <subcellularLocation>
        <location evidence="1">Mitochondrion membrane</location>
        <topology evidence="1">Single-pass membrane protein</topology>
    </subcellularLocation>
</comment>
<evidence type="ECO:0000256" key="7">
    <source>
        <dbReference type="ARBA" id="ARBA00023002"/>
    </source>
</evidence>
<dbReference type="PANTHER" id="PTHR43245:SF51">
    <property type="entry name" value="SHORT CHAIN DEHYDROGENASE_REDUCTASE FAMILY 42E, MEMBER 2"/>
    <property type="match status" value="1"/>
</dbReference>
<dbReference type="Gene3D" id="3.40.50.720">
    <property type="entry name" value="NAD(P)-binding Rossmann-like Domain"/>
    <property type="match status" value="1"/>
</dbReference>
<evidence type="ECO:0000256" key="6">
    <source>
        <dbReference type="ARBA" id="ARBA00022989"/>
    </source>
</evidence>
<keyword evidence="9 10" id="KW-0472">Membrane</keyword>
<evidence type="ECO:0000256" key="5">
    <source>
        <dbReference type="ARBA" id="ARBA00022824"/>
    </source>
</evidence>
<feature type="transmembrane region" description="Helical" evidence="10">
    <location>
        <begin position="279"/>
        <end position="299"/>
    </location>
</feature>
<dbReference type="GO" id="GO:0006694">
    <property type="term" value="P:steroid biosynthetic process"/>
    <property type="evidence" value="ECO:0007669"/>
    <property type="project" value="InterPro"/>
</dbReference>
<dbReference type="Pfam" id="PF01073">
    <property type="entry name" value="3Beta_HSD"/>
    <property type="match status" value="1"/>
</dbReference>
<accession>A0AAJ7XDR2</accession>
<keyword evidence="6 10" id="KW-1133">Transmembrane helix</keyword>
<dbReference type="Proteomes" id="UP001318040">
    <property type="component" value="Chromosome 3"/>
</dbReference>
<evidence type="ECO:0000256" key="9">
    <source>
        <dbReference type="ARBA" id="ARBA00023136"/>
    </source>
</evidence>
<comment type="similarity">
    <text evidence="3 10">Belongs to the 3-beta-HSD family.</text>
</comment>
<evidence type="ECO:0000256" key="8">
    <source>
        <dbReference type="ARBA" id="ARBA00023128"/>
    </source>
</evidence>
<dbReference type="GO" id="GO:0016616">
    <property type="term" value="F:oxidoreductase activity, acting on the CH-OH group of donors, NAD or NADP as acceptor"/>
    <property type="evidence" value="ECO:0007669"/>
    <property type="project" value="InterPro"/>
</dbReference>
<protein>
    <submittedName>
        <fullName evidence="13">3 beta-hydroxysteroid dehydrogenase/Delta 5--&gt;4-isomerase-like isoform X2</fullName>
    </submittedName>
</protein>
<gene>
    <name evidence="13" type="primary">LOC116954501</name>
</gene>
<dbReference type="InterPro" id="IPR036291">
    <property type="entry name" value="NAD(P)-bd_dom_sf"/>
</dbReference>
<reference evidence="13" key="1">
    <citation type="submission" date="2025-08" db="UniProtKB">
        <authorList>
            <consortium name="RefSeq"/>
        </authorList>
    </citation>
    <scope>IDENTIFICATION</scope>
    <source>
        <tissue evidence="13">Sperm</tissue>
    </source>
</reference>
<sequence>MSLNISQFSRQVHGLLLPRDCSCFLRLSDHSAICRLPAPQEAVRGKIRVIQADIRDERAMRAACRGAHVLLHTASLIDVWDRNSEAEIFSVNQHGTHVLLEACVHEGVSVAIYTSSVEVAGPNGQGDPIVNGDEETPYKHNLCFTYSRSKAEAERLTLSYDGAALPGGGTLTTCALRPMYIYGERCRFLRFHITNGLANGRVLLRGSRPSALVNPVYVGNVAHAHVLAARLALTGGTEAERRRPGGRVYYVSDDTPPISYSDFNYMVARDLGFGIQKRLPMPFVVLYAVAALLELLRFLMRPFYKFVPPINRQLVVMVNTHFTFKHERARRELGYKPRFSWEEAHARTTEWLAKEVPLIEAELKQNKK</sequence>
<dbReference type="FunFam" id="3.40.50.720:FF:000220">
    <property type="entry name" value="3 beta-hydroxysteroid dehydrogenase/Delta 5--&gt;4-isomerase type 1"/>
    <property type="match status" value="1"/>
</dbReference>
<dbReference type="InterPro" id="IPR002225">
    <property type="entry name" value="3Beta_OHSteriod_DH/Estase"/>
</dbReference>
<keyword evidence="7 10" id="KW-0560">Oxidoreductase</keyword>
<proteinExistence type="inferred from homology"/>
<evidence type="ECO:0000313" key="12">
    <source>
        <dbReference type="Proteomes" id="UP001318040"/>
    </source>
</evidence>
<dbReference type="SUPFAM" id="SSF51735">
    <property type="entry name" value="NAD(P)-binding Rossmann-fold domains"/>
    <property type="match status" value="1"/>
</dbReference>
<dbReference type="GO" id="GO:0005789">
    <property type="term" value="C:endoplasmic reticulum membrane"/>
    <property type="evidence" value="ECO:0007669"/>
    <property type="project" value="UniProtKB-SubCell"/>
</dbReference>
<evidence type="ECO:0000259" key="11">
    <source>
        <dbReference type="Pfam" id="PF01073"/>
    </source>
</evidence>
<evidence type="ECO:0000256" key="4">
    <source>
        <dbReference type="ARBA" id="ARBA00022692"/>
    </source>
</evidence>
<evidence type="ECO:0000256" key="1">
    <source>
        <dbReference type="ARBA" id="ARBA00004304"/>
    </source>
</evidence>
<dbReference type="GO" id="GO:0031966">
    <property type="term" value="C:mitochondrial membrane"/>
    <property type="evidence" value="ECO:0007669"/>
    <property type="project" value="UniProtKB-SubCell"/>
</dbReference>
<dbReference type="PANTHER" id="PTHR43245">
    <property type="entry name" value="BIFUNCTIONAL POLYMYXIN RESISTANCE PROTEIN ARNA"/>
    <property type="match status" value="1"/>
</dbReference>
<keyword evidence="4 10" id="KW-0812">Transmembrane</keyword>
<keyword evidence="5" id="KW-0256">Endoplasmic reticulum</keyword>
<evidence type="ECO:0000256" key="10">
    <source>
        <dbReference type="RuleBase" id="RU004475"/>
    </source>
</evidence>
<dbReference type="RefSeq" id="XP_032830974.1">
    <property type="nucleotide sequence ID" value="XM_032975083.1"/>
</dbReference>
<dbReference type="AlphaFoldDB" id="A0AAJ7XDR2"/>
<keyword evidence="8" id="KW-0496">Mitochondrion</keyword>